<dbReference type="NCBIfam" id="TIGR00196">
    <property type="entry name" value="yjeF_cterm"/>
    <property type="match status" value="1"/>
</dbReference>
<dbReference type="PROSITE" id="PS51383">
    <property type="entry name" value="YJEF_C_3"/>
    <property type="match status" value="1"/>
</dbReference>
<gene>
    <name evidence="7" type="ORF">ENN51_09055</name>
</gene>
<name>A0A7V0T7J4_UNCW3</name>
<evidence type="ECO:0000259" key="6">
    <source>
        <dbReference type="PROSITE" id="PS51383"/>
    </source>
</evidence>
<evidence type="ECO:0000256" key="5">
    <source>
        <dbReference type="ARBA" id="ARBA00023239"/>
    </source>
</evidence>
<dbReference type="PANTHER" id="PTHR12592">
    <property type="entry name" value="ATP-DEPENDENT (S)-NAD(P)H-HYDRATE DEHYDRATASE FAMILY MEMBER"/>
    <property type="match status" value="1"/>
</dbReference>
<keyword evidence="3" id="KW-0521">NADP</keyword>
<dbReference type="InterPro" id="IPR000631">
    <property type="entry name" value="CARKD"/>
</dbReference>
<dbReference type="InterPro" id="IPR017953">
    <property type="entry name" value="Carbohydrate_kinase_pred_CS"/>
</dbReference>
<organism evidence="7">
    <name type="scientific">candidate division WOR-3 bacterium</name>
    <dbReference type="NCBI Taxonomy" id="2052148"/>
    <lineage>
        <taxon>Bacteria</taxon>
        <taxon>Bacteria division WOR-3</taxon>
    </lineage>
</organism>
<dbReference type="PROSITE" id="PS01050">
    <property type="entry name" value="YJEF_C_2"/>
    <property type="match status" value="1"/>
</dbReference>
<proteinExistence type="inferred from homology"/>
<evidence type="ECO:0000256" key="3">
    <source>
        <dbReference type="ARBA" id="ARBA00022857"/>
    </source>
</evidence>
<dbReference type="GO" id="GO:0052855">
    <property type="term" value="F:ADP-dependent NAD(P)H-hydrate dehydratase activity"/>
    <property type="evidence" value="ECO:0007669"/>
    <property type="project" value="TreeGrafter"/>
</dbReference>
<comment type="caution">
    <text evidence="7">The sequence shown here is derived from an EMBL/GenBank/DDBJ whole genome shotgun (WGS) entry which is preliminary data.</text>
</comment>
<keyword evidence="5" id="KW-0456">Lyase</keyword>
<dbReference type="CDD" id="cd01171">
    <property type="entry name" value="YXKO-related"/>
    <property type="match status" value="1"/>
</dbReference>
<dbReference type="PANTHER" id="PTHR12592:SF0">
    <property type="entry name" value="ATP-DEPENDENT (S)-NAD(P)H-HYDRATE DEHYDRATASE"/>
    <property type="match status" value="1"/>
</dbReference>
<evidence type="ECO:0000313" key="7">
    <source>
        <dbReference type="EMBL" id="HDR00414.1"/>
    </source>
</evidence>
<evidence type="ECO:0000256" key="4">
    <source>
        <dbReference type="ARBA" id="ARBA00023027"/>
    </source>
</evidence>
<reference evidence="7" key="1">
    <citation type="journal article" date="2020" name="mSystems">
        <title>Genome- and Community-Level Interaction Insights into Carbon Utilization and Element Cycling Functions of Hydrothermarchaeota in Hydrothermal Sediment.</title>
        <authorList>
            <person name="Zhou Z."/>
            <person name="Liu Y."/>
            <person name="Xu W."/>
            <person name="Pan J."/>
            <person name="Luo Z.H."/>
            <person name="Li M."/>
        </authorList>
    </citation>
    <scope>NUCLEOTIDE SEQUENCE [LARGE SCALE GENOMIC DNA]</scope>
    <source>
        <strain evidence="7">SpSt-1182</strain>
    </source>
</reference>
<dbReference type="GO" id="GO:0005524">
    <property type="term" value="F:ATP binding"/>
    <property type="evidence" value="ECO:0007669"/>
    <property type="project" value="UniProtKB-KW"/>
</dbReference>
<dbReference type="GO" id="GO:0052856">
    <property type="term" value="F:NAD(P)HX epimerase activity"/>
    <property type="evidence" value="ECO:0007669"/>
    <property type="project" value="TreeGrafter"/>
</dbReference>
<feature type="domain" description="YjeF C-terminal" evidence="6">
    <location>
        <begin position="1"/>
        <end position="264"/>
    </location>
</feature>
<keyword evidence="4" id="KW-0520">NAD</keyword>
<protein>
    <submittedName>
        <fullName evidence="7">NAD(P)H-hydrate dehydratase</fullName>
    </submittedName>
</protein>
<dbReference type="GO" id="GO:0110051">
    <property type="term" value="P:metabolite repair"/>
    <property type="evidence" value="ECO:0007669"/>
    <property type="project" value="TreeGrafter"/>
</dbReference>
<dbReference type="SUPFAM" id="SSF53613">
    <property type="entry name" value="Ribokinase-like"/>
    <property type="match status" value="1"/>
</dbReference>
<dbReference type="HAMAP" id="MF_01965">
    <property type="entry name" value="NADHX_dehydratase"/>
    <property type="match status" value="1"/>
</dbReference>
<keyword evidence="2" id="KW-0067">ATP-binding</keyword>
<dbReference type="Proteomes" id="UP000885672">
    <property type="component" value="Unassembled WGS sequence"/>
</dbReference>
<dbReference type="Pfam" id="PF01256">
    <property type="entry name" value="Carb_kinase"/>
    <property type="match status" value="1"/>
</dbReference>
<evidence type="ECO:0000256" key="2">
    <source>
        <dbReference type="ARBA" id="ARBA00022840"/>
    </source>
</evidence>
<dbReference type="InterPro" id="IPR029056">
    <property type="entry name" value="Ribokinase-like"/>
</dbReference>
<dbReference type="Gene3D" id="3.40.1190.20">
    <property type="match status" value="1"/>
</dbReference>
<keyword evidence="1" id="KW-0547">Nucleotide-binding</keyword>
<accession>A0A7V0T7J4</accession>
<dbReference type="AlphaFoldDB" id="A0A7V0T7J4"/>
<evidence type="ECO:0000256" key="1">
    <source>
        <dbReference type="ARBA" id="ARBA00022741"/>
    </source>
</evidence>
<dbReference type="EMBL" id="DSBX01000348">
    <property type="protein sequence ID" value="HDR00414.1"/>
    <property type="molecule type" value="Genomic_DNA"/>
</dbReference>
<sequence length="269" mass="26955">AGHKGTFGTVLIIAGSRGFSGAACLTGLGAVRAGAGLVKMACPVGVMPVIEARLLEAVKLPCPETEDGGLGPEALPDLLAADAACAAIGPGLGTAPATRKLLRALLSQLECPMVIDADALNCLAGSLDILDDLKAPAVLTPHPGEMARIEPAPAADRVELARRFVSRRPVVLLLKGAPTIIAAPGRPAFINSTGNSGLATGGTGDVLTGIIAGLLAQGAPPFDAARAGAWLHGRAADLAVAELTEYSLAASDLLQYLPAAFAAALGSRR</sequence>
<feature type="non-terminal residue" evidence="7">
    <location>
        <position position="1"/>
    </location>
</feature>